<sequence>MSPENAAENGNRNRNDDAPGNEPPTPGSPATRRRFWIGLAILGTALAIALVVALIWRGGEGLPGAGESTGSGIVAPGPSGTPDATSVPTGSPTQAPTRAPTAAPGQTAAPGVPRPASCTQLYSPEMVQALGGLALNPAWTQESDSGVSHGTDDDALRAEIDTLDHLTCVWASPYGGSDVGIVTNVVWVTPEQSAAVEARLIANGLECFGQSDGRRCIIQTNTLDGAFGESHFLRNGIWLATKYTNAGPLGYTQNIIDNLWSGV</sequence>
<feature type="region of interest" description="Disordered" evidence="1">
    <location>
        <begin position="67"/>
        <end position="117"/>
    </location>
</feature>
<reference evidence="3 4" key="1">
    <citation type="submission" date="2019-03" db="EMBL/GenBank/DDBJ databases">
        <title>Genomics of glacier-inhabiting Cryobacterium strains.</title>
        <authorList>
            <person name="Liu Q."/>
            <person name="Xin Y.-H."/>
        </authorList>
    </citation>
    <scope>NUCLEOTIDE SEQUENCE [LARGE SCALE GENOMIC DNA]</scope>
    <source>
        <strain evidence="3 4">TMT2-48-2</strain>
    </source>
</reference>
<evidence type="ECO:0008006" key="5">
    <source>
        <dbReference type="Google" id="ProtNLM"/>
    </source>
</evidence>
<feature type="transmembrane region" description="Helical" evidence="2">
    <location>
        <begin position="35"/>
        <end position="56"/>
    </location>
</feature>
<keyword evidence="4" id="KW-1185">Reference proteome</keyword>
<keyword evidence="2" id="KW-1133">Transmembrane helix</keyword>
<dbReference type="OrthoDB" id="5123394at2"/>
<dbReference type="Proteomes" id="UP000298433">
    <property type="component" value="Unassembled WGS sequence"/>
</dbReference>
<gene>
    <name evidence="3" type="ORF">E3T23_04650</name>
</gene>
<keyword evidence="2" id="KW-0812">Transmembrane</keyword>
<dbReference type="RefSeq" id="WP_134369244.1">
    <property type="nucleotide sequence ID" value="NZ_SOGN01000026.1"/>
</dbReference>
<dbReference type="AlphaFoldDB" id="A0A4R8XTR6"/>
<feature type="region of interest" description="Disordered" evidence="1">
    <location>
        <begin position="1"/>
        <end position="29"/>
    </location>
</feature>
<evidence type="ECO:0000256" key="1">
    <source>
        <dbReference type="SAM" id="MobiDB-lite"/>
    </source>
</evidence>
<evidence type="ECO:0000256" key="2">
    <source>
        <dbReference type="SAM" id="Phobius"/>
    </source>
</evidence>
<name>A0A4R8XTR6_9MICO</name>
<dbReference type="EMBL" id="SOGN01000026">
    <property type="protein sequence ID" value="TFC82233.1"/>
    <property type="molecule type" value="Genomic_DNA"/>
</dbReference>
<accession>A0A4R8XTR6</accession>
<proteinExistence type="predicted"/>
<comment type="caution">
    <text evidence="3">The sequence shown here is derived from an EMBL/GenBank/DDBJ whole genome shotgun (WGS) entry which is preliminary data.</text>
</comment>
<evidence type="ECO:0000313" key="4">
    <source>
        <dbReference type="Proteomes" id="UP000298433"/>
    </source>
</evidence>
<feature type="compositionally biased region" description="Low complexity" evidence="1">
    <location>
        <begin position="1"/>
        <end position="10"/>
    </location>
</feature>
<feature type="compositionally biased region" description="Polar residues" evidence="1">
    <location>
        <begin position="82"/>
        <end position="91"/>
    </location>
</feature>
<organism evidence="3 4">
    <name type="scientific">Cryobacterium cheniae</name>
    <dbReference type="NCBI Taxonomy" id="1259262"/>
    <lineage>
        <taxon>Bacteria</taxon>
        <taxon>Bacillati</taxon>
        <taxon>Actinomycetota</taxon>
        <taxon>Actinomycetes</taxon>
        <taxon>Micrococcales</taxon>
        <taxon>Microbacteriaceae</taxon>
        <taxon>Cryobacterium</taxon>
    </lineage>
</organism>
<keyword evidence="2" id="KW-0472">Membrane</keyword>
<feature type="compositionally biased region" description="Low complexity" evidence="1">
    <location>
        <begin position="92"/>
        <end position="111"/>
    </location>
</feature>
<evidence type="ECO:0000313" key="3">
    <source>
        <dbReference type="EMBL" id="TFC82233.1"/>
    </source>
</evidence>
<protein>
    <recommendedName>
        <fullName evidence="5">DUF3558 domain-containing protein</fullName>
    </recommendedName>
</protein>